<keyword evidence="1" id="KW-0472">Membrane</keyword>
<name>A0A1T4UX16_9GAMM</name>
<keyword evidence="1" id="KW-0812">Transmembrane</keyword>
<evidence type="ECO:0000313" key="2">
    <source>
        <dbReference type="EMBL" id="SKA57214.1"/>
    </source>
</evidence>
<organism evidence="2 3">
    <name type="scientific">Succinivibrio dextrinosolvens DSM 3072</name>
    <dbReference type="NCBI Taxonomy" id="1123324"/>
    <lineage>
        <taxon>Bacteria</taxon>
        <taxon>Pseudomonadati</taxon>
        <taxon>Pseudomonadota</taxon>
        <taxon>Gammaproteobacteria</taxon>
        <taxon>Aeromonadales</taxon>
        <taxon>Succinivibrionaceae</taxon>
        <taxon>Succinivibrio</taxon>
    </lineage>
</organism>
<accession>A0A1T4UX16</accession>
<proteinExistence type="predicted"/>
<protein>
    <submittedName>
        <fullName evidence="2">Uncharacterized protein</fullName>
    </submittedName>
</protein>
<feature type="transmembrane region" description="Helical" evidence="1">
    <location>
        <begin position="35"/>
        <end position="52"/>
    </location>
</feature>
<dbReference type="EMBL" id="FUXX01000002">
    <property type="protein sequence ID" value="SKA57214.1"/>
    <property type="molecule type" value="Genomic_DNA"/>
</dbReference>
<sequence>MSSIISLPLVYFVLGSASNALFLFGLTNENSRNNIFKMIFAVIGIAFYIWAVKN</sequence>
<evidence type="ECO:0000256" key="1">
    <source>
        <dbReference type="SAM" id="Phobius"/>
    </source>
</evidence>
<dbReference type="Proteomes" id="UP000242432">
    <property type="component" value="Unassembled WGS sequence"/>
</dbReference>
<keyword evidence="3" id="KW-1185">Reference proteome</keyword>
<evidence type="ECO:0000313" key="3">
    <source>
        <dbReference type="Proteomes" id="UP000242432"/>
    </source>
</evidence>
<keyword evidence="1" id="KW-1133">Transmembrane helix</keyword>
<dbReference type="STRING" id="83771.SAMN02910357_00738"/>
<gene>
    <name evidence="2" type="ORF">SAMN02745213_00160</name>
</gene>
<reference evidence="3" key="1">
    <citation type="submission" date="2017-02" db="EMBL/GenBank/DDBJ databases">
        <authorList>
            <person name="Varghese N."/>
            <person name="Submissions S."/>
        </authorList>
    </citation>
    <scope>NUCLEOTIDE SEQUENCE [LARGE SCALE GENOMIC DNA]</scope>
    <source>
        <strain evidence="3">DSM 3072</strain>
    </source>
</reference>
<dbReference type="AlphaFoldDB" id="A0A1T4UX16"/>